<evidence type="ECO:0000313" key="5">
    <source>
        <dbReference type="EMBL" id="SFE39122.1"/>
    </source>
</evidence>
<comment type="cofactor">
    <cofactor evidence="1 3">
        <name>heme</name>
        <dbReference type="ChEBI" id="CHEBI:30413"/>
    </cofactor>
</comment>
<dbReference type="InterPro" id="IPR001128">
    <property type="entry name" value="Cyt_P450"/>
</dbReference>
<evidence type="ECO:0000256" key="3">
    <source>
        <dbReference type="PIRSR" id="PIRSR602401-1"/>
    </source>
</evidence>
<dbReference type="EMBL" id="FOMX01000013">
    <property type="protein sequence ID" value="SFE39122.1"/>
    <property type="molecule type" value="Genomic_DNA"/>
</dbReference>
<dbReference type="InterPro" id="IPR017972">
    <property type="entry name" value="Cyt_P450_CS"/>
</dbReference>
<keyword evidence="3 4" id="KW-0479">Metal-binding</keyword>
<keyword evidence="3 4" id="KW-0408">Iron</keyword>
<proteinExistence type="inferred from homology"/>
<evidence type="ECO:0000256" key="1">
    <source>
        <dbReference type="ARBA" id="ARBA00001971"/>
    </source>
</evidence>
<dbReference type="PRINTS" id="PR00385">
    <property type="entry name" value="P450"/>
</dbReference>
<accession>A0A1I2A599</accession>
<keyword evidence="4" id="KW-0503">Monooxygenase</keyword>
<dbReference type="GO" id="GO:0020037">
    <property type="term" value="F:heme binding"/>
    <property type="evidence" value="ECO:0007669"/>
    <property type="project" value="InterPro"/>
</dbReference>
<dbReference type="AlphaFoldDB" id="A0A1I2A599"/>
<dbReference type="GO" id="GO:0016705">
    <property type="term" value="F:oxidoreductase activity, acting on paired donors, with incorporation or reduction of molecular oxygen"/>
    <property type="evidence" value="ECO:0007669"/>
    <property type="project" value="InterPro"/>
</dbReference>
<keyword evidence="6" id="KW-1185">Reference proteome</keyword>
<feature type="binding site" description="axial binding residue" evidence="3">
    <location>
        <position position="388"/>
    </location>
    <ligand>
        <name>heme</name>
        <dbReference type="ChEBI" id="CHEBI:30413"/>
    </ligand>
    <ligandPart>
        <name>Fe</name>
        <dbReference type="ChEBI" id="CHEBI:18248"/>
    </ligandPart>
</feature>
<dbReference type="Gene3D" id="1.10.630.10">
    <property type="entry name" value="Cytochrome P450"/>
    <property type="match status" value="1"/>
</dbReference>
<dbReference type="PROSITE" id="PS00086">
    <property type="entry name" value="CYTOCHROME_P450"/>
    <property type="match status" value="1"/>
</dbReference>
<gene>
    <name evidence="5" type="ORF">SAMN02745121_04075</name>
</gene>
<organism evidence="5 6">
    <name type="scientific">Nannocystis exedens</name>
    <dbReference type="NCBI Taxonomy" id="54"/>
    <lineage>
        <taxon>Bacteria</taxon>
        <taxon>Pseudomonadati</taxon>
        <taxon>Myxococcota</taxon>
        <taxon>Polyangia</taxon>
        <taxon>Nannocystales</taxon>
        <taxon>Nannocystaceae</taxon>
        <taxon>Nannocystis</taxon>
    </lineage>
</organism>
<dbReference type="Pfam" id="PF00067">
    <property type="entry name" value="p450"/>
    <property type="match status" value="1"/>
</dbReference>
<keyword evidence="3 4" id="KW-0349">Heme</keyword>
<dbReference type="PANTHER" id="PTHR24305:SF166">
    <property type="entry name" value="CYTOCHROME P450 12A4, MITOCHONDRIAL-RELATED"/>
    <property type="match status" value="1"/>
</dbReference>
<sequence>MPMNEPTHRLPPGPRGAIRQTLRYLRDPVGSILDLGRRYGDLFTLSSLGDALVVASAPEAVRAIFSAEPDTFAPFAADAMAPVLGRGSVLLQHGAAHRRARKLMQPPFHGARMRAYGAAMRDSARTHLAAVPRDRRVPIEDVFRDISLDVIIRTIFGVSTGERMAACARGVRDTIAAFGPLIATFRALQREFGGFGPWARFRRLLGGVHELLRQEIAARDPARPGDDILSLLVAARDESGAAMDEQEIVEQLFTMVIAGHETTATALAWAVDELLRRPELLGRLREELGPFAGDPDRLAQSPLLDAVCAETLRLHPLIPMVSRKLLRPFELGGYLLPAGTGLGACLLLAHLREERYPEAMAFRPQRFLDGKHPPPHEYLPFGGGARRCLGAAFALHEMKVVLSTLVLEFELELAAAPARTGVRAATIGPRGGVPVVRRR</sequence>
<name>A0A1I2A599_9BACT</name>
<evidence type="ECO:0000256" key="2">
    <source>
        <dbReference type="ARBA" id="ARBA00010617"/>
    </source>
</evidence>
<evidence type="ECO:0000313" key="6">
    <source>
        <dbReference type="Proteomes" id="UP000199400"/>
    </source>
</evidence>
<dbReference type="CDD" id="cd11053">
    <property type="entry name" value="CYP110-like"/>
    <property type="match status" value="1"/>
</dbReference>
<dbReference type="GO" id="GO:0004497">
    <property type="term" value="F:monooxygenase activity"/>
    <property type="evidence" value="ECO:0007669"/>
    <property type="project" value="UniProtKB-KW"/>
</dbReference>
<dbReference type="GO" id="GO:0005506">
    <property type="term" value="F:iron ion binding"/>
    <property type="evidence" value="ECO:0007669"/>
    <property type="project" value="InterPro"/>
</dbReference>
<protein>
    <submittedName>
        <fullName evidence="5">Cytochrome P450</fullName>
    </submittedName>
</protein>
<evidence type="ECO:0000256" key="4">
    <source>
        <dbReference type="RuleBase" id="RU000461"/>
    </source>
</evidence>
<dbReference type="InterPro" id="IPR050121">
    <property type="entry name" value="Cytochrome_P450_monoxygenase"/>
</dbReference>
<dbReference type="Proteomes" id="UP000199400">
    <property type="component" value="Unassembled WGS sequence"/>
</dbReference>
<dbReference type="SUPFAM" id="SSF48264">
    <property type="entry name" value="Cytochrome P450"/>
    <property type="match status" value="1"/>
</dbReference>
<comment type="similarity">
    <text evidence="2 4">Belongs to the cytochrome P450 family.</text>
</comment>
<dbReference type="STRING" id="54.SAMN02745121_04075"/>
<reference evidence="6" key="1">
    <citation type="submission" date="2016-10" db="EMBL/GenBank/DDBJ databases">
        <authorList>
            <person name="Varghese N."/>
            <person name="Submissions S."/>
        </authorList>
    </citation>
    <scope>NUCLEOTIDE SEQUENCE [LARGE SCALE GENOMIC DNA]</scope>
    <source>
        <strain evidence="6">ATCC 25963</strain>
    </source>
</reference>
<dbReference type="PRINTS" id="PR00463">
    <property type="entry name" value="EP450I"/>
</dbReference>
<keyword evidence="4" id="KW-0560">Oxidoreductase</keyword>
<dbReference type="InterPro" id="IPR002401">
    <property type="entry name" value="Cyt_P450_E_grp-I"/>
</dbReference>
<dbReference type="PANTHER" id="PTHR24305">
    <property type="entry name" value="CYTOCHROME P450"/>
    <property type="match status" value="1"/>
</dbReference>
<dbReference type="InterPro" id="IPR036396">
    <property type="entry name" value="Cyt_P450_sf"/>
</dbReference>